<dbReference type="AlphaFoldDB" id="A0ABD2UHB0"/>
<sequence>MLRNYVEFSRFHYSVVLFSPKFLYTYSLLYKNLHFQLFYIEKKSLFGTLPFSSMEKSSKKKQVGSADVSASTGIFSSIFPPPSKVMGRKASAAELMQSLEKQSSGCRAWNKSATAYVTKNKQGAGHCRSSKEHESLFQDRGETCPLSSSLLYGGQEDMYIKSSDAHKTLSYPSYKKEGGEYNSSGSNQYSASRGNWWQGSLYY</sequence>
<dbReference type="PANTHER" id="PTHR33738:SF8">
    <property type="entry name" value="OS05G0454500 PROTEIN"/>
    <property type="match status" value="1"/>
</dbReference>
<evidence type="ECO:0000313" key="1">
    <source>
        <dbReference type="EMBL" id="KAL3367287.1"/>
    </source>
</evidence>
<protein>
    <submittedName>
        <fullName evidence="1">Uncharacterized protein</fullName>
    </submittedName>
</protein>
<gene>
    <name evidence="1" type="ORF">AABB24_011820</name>
</gene>
<dbReference type="Proteomes" id="UP001627284">
    <property type="component" value="Unassembled WGS sequence"/>
</dbReference>
<evidence type="ECO:0000313" key="2">
    <source>
        <dbReference type="Proteomes" id="UP001627284"/>
    </source>
</evidence>
<keyword evidence="2" id="KW-1185">Reference proteome</keyword>
<name>A0ABD2UHB0_9SOLN</name>
<reference evidence="1 2" key="1">
    <citation type="submission" date="2024-05" db="EMBL/GenBank/DDBJ databases">
        <title>De novo assembly of an allotetraploid wild potato.</title>
        <authorList>
            <person name="Hosaka A.J."/>
        </authorList>
    </citation>
    <scope>NUCLEOTIDE SEQUENCE [LARGE SCALE GENOMIC DNA]</scope>
    <source>
        <tissue evidence="1">Young leaves</tissue>
    </source>
</reference>
<organism evidence="1 2">
    <name type="scientific">Solanum stoloniferum</name>
    <dbReference type="NCBI Taxonomy" id="62892"/>
    <lineage>
        <taxon>Eukaryota</taxon>
        <taxon>Viridiplantae</taxon>
        <taxon>Streptophyta</taxon>
        <taxon>Embryophyta</taxon>
        <taxon>Tracheophyta</taxon>
        <taxon>Spermatophyta</taxon>
        <taxon>Magnoliopsida</taxon>
        <taxon>eudicotyledons</taxon>
        <taxon>Gunneridae</taxon>
        <taxon>Pentapetalae</taxon>
        <taxon>asterids</taxon>
        <taxon>lamiids</taxon>
        <taxon>Solanales</taxon>
        <taxon>Solanaceae</taxon>
        <taxon>Solanoideae</taxon>
        <taxon>Solaneae</taxon>
        <taxon>Solanum</taxon>
    </lineage>
</organism>
<dbReference type="PANTHER" id="PTHR33738">
    <property type="entry name" value="EMB|CAB82975.1"/>
    <property type="match status" value="1"/>
</dbReference>
<comment type="caution">
    <text evidence="1">The sequence shown here is derived from an EMBL/GenBank/DDBJ whole genome shotgun (WGS) entry which is preliminary data.</text>
</comment>
<proteinExistence type="predicted"/>
<accession>A0ABD2UHB0</accession>
<dbReference type="EMBL" id="JBJKTR010000006">
    <property type="protein sequence ID" value="KAL3367287.1"/>
    <property type="molecule type" value="Genomic_DNA"/>
</dbReference>